<dbReference type="PANTHER" id="PTHR44196">
    <property type="entry name" value="DEHYDROGENASE/REDUCTASE SDR FAMILY MEMBER 7B"/>
    <property type="match status" value="1"/>
</dbReference>
<evidence type="ECO:0000313" key="4">
    <source>
        <dbReference type="Proteomes" id="UP000240493"/>
    </source>
</evidence>
<accession>A0A2T3ZK13</accession>
<organism evidence="3 4">
    <name type="scientific">Trichoderma asperellum (strain ATCC 204424 / CBS 433.97 / NBRC 101777)</name>
    <dbReference type="NCBI Taxonomy" id="1042311"/>
    <lineage>
        <taxon>Eukaryota</taxon>
        <taxon>Fungi</taxon>
        <taxon>Dikarya</taxon>
        <taxon>Ascomycota</taxon>
        <taxon>Pezizomycotina</taxon>
        <taxon>Sordariomycetes</taxon>
        <taxon>Hypocreomycetidae</taxon>
        <taxon>Hypocreales</taxon>
        <taxon>Hypocreaceae</taxon>
        <taxon>Trichoderma</taxon>
    </lineage>
</organism>
<dbReference type="STRING" id="1042311.A0A2T3ZK13"/>
<comment type="similarity">
    <text evidence="1">Belongs to the short-chain dehydrogenases/reductases (SDR) family.</text>
</comment>
<evidence type="ECO:0000256" key="1">
    <source>
        <dbReference type="ARBA" id="ARBA00006484"/>
    </source>
</evidence>
<protein>
    <submittedName>
        <fullName evidence="3">Uncharacterized protein</fullName>
    </submittedName>
</protein>
<dbReference type="OrthoDB" id="1933717at2759"/>
<dbReference type="PANTHER" id="PTHR44196:SF1">
    <property type="entry name" value="DEHYDROGENASE_REDUCTASE SDR FAMILY MEMBER 7B"/>
    <property type="match status" value="1"/>
</dbReference>
<dbReference type="EMBL" id="KZ679257">
    <property type="protein sequence ID" value="PTB45148.1"/>
    <property type="molecule type" value="Genomic_DNA"/>
</dbReference>
<sequence length="292" mass="31181">MDDISNLKLPKWVSSTKWHTGPYSDIAPSRSDLSATGKNVVVTGAGTGIGKAVAIAFAEAGAESITILGRRVDKLKSSVVAISSAAQPHTQILYRAADLSDRKQVDDALAEIAEAVGKIDIFVNNAGALSPIEPVAKYNAATFMKAFEMNVLTSLNAIQAFMPLAGADPILLNISAGLTHTQPMPGMSAYAASKTAQLKMVEYFAAENPELHVVNIHPGIIATEIFGPDSKVKGQDEVELPGHFCVWLASKEARFLKGKFVWANWDVPELLQRADEIRDLKLLTVGLAGVAM</sequence>
<dbReference type="AlphaFoldDB" id="A0A2T3ZK13"/>
<dbReference type="PRINTS" id="PR00081">
    <property type="entry name" value="GDHRDH"/>
</dbReference>
<name>A0A2T3ZK13_TRIA4</name>
<dbReference type="CDD" id="cd05233">
    <property type="entry name" value="SDR_c"/>
    <property type="match status" value="1"/>
</dbReference>
<keyword evidence="2" id="KW-0560">Oxidoreductase</keyword>
<keyword evidence="4" id="KW-1185">Reference proteome</keyword>
<dbReference type="SUPFAM" id="SSF51735">
    <property type="entry name" value="NAD(P)-binding Rossmann-fold domains"/>
    <property type="match status" value="1"/>
</dbReference>
<evidence type="ECO:0000256" key="2">
    <source>
        <dbReference type="ARBA" id="ARBA00023002"/>
    </source>
</evidence>
<dbReference type="GO" id="GO:0016491">
    <property type="term" value="F:oxidoreductase activity"/>
    <property type="evidence" value="ECO:0007669"/>
    <property type="project" value="UniProtKB-KW"/>
</dbReference>
<reference evidence="3 4" key="1">
    <citation type="submission" date="2016-07" db="EMBL/GenBank/DDBJ databases">
        <title>Multiple horizontal gene transfer events from other fungi enriched the ability of initially mycotrophic Trichoderma (Ascomycota) to feed on dead plant biomass.</title>
        <authorList>
            <consortium name="DOE Joint Genome Institute"/>
            <person name="Aerts A."/>
            <person name="Atanasova L."/>
            <person name="Chenthamara K."/>
            <person name="Zhang J."/>
            <person name="Grujic M."/>
            <person name="Henrissat B."/>
            <person name="Kuo A."/>
            <person name="Salamov A."/>
            <person name="Lipzen A."/>
            <person name="Labutti K."/>
            <person name="Barry K."/>
            <person name="Miao Y."/>
            <person name="Rahimi M.J."/>
            <person name="Shen Q."/>
            <person name="Grigoriev I.V."/>
            <person name="Kubicek C.P."/>
            <person name="Druzhinina I.S."/>
        </authorList>
    </citation>
    <scope>NUCLEOTIDE SEQUENCE [LARGE SCALE GENOMIC DNA]</scope>
    <source>
        <strain evidence="3 4">CBS 433.97</strain>
    </source>
</reference>
<gene>
    <name evidence="3" type="ORF">M441DRAFT_129950</name>
</gene>
<dbReference type="InterPro" id="IPR002347">
    <property type="entry name" value="SDR_fam"/>
</dbReference>
<proteinExistence type="inferred from homology"/>
<evidence type="ECO:0000313" key="3">
    <source>
        <dbReference type="EMBL" id="PTB45148.1"/>
    </source>
</evidence>
<dbReference type="Proteomes" id="UP000240493">
    <property type="component" value="Unassembled WGS sequence"/>
</dbReference>
<dbReference type="GO" id="GO:0016020">
    <property type="term" value="C:membrane"/>
    <property type="evidence" value="ECO:0007669"/>
    <property type="project" value="TreeGrafter"/>
</dbReference>
<dbReference type="Gene3D" id="3.40.50.720">
    <property type="entry name" value="NAD(P)-binding Rossmann-like Domain"/>
    <property type="match status" value="1"/>
</dbReference>
<dbReference type="InterPro" id="IPR036291">
    <property type="entry name" value="NAD(P)-bd_dom_sf"/>
</dbReference>
<dbReference type="Pfam" id="PF00106">
    <property type="entry name" value="adh_short"/>
    <property type="match status" value="1"/>
</dbReference>